<feature type="domain" description="Glycosyltransferase RgtA/B/C/D-like" evidence="9">
    <location>
        <begin position="59"/>
        <end position="220"/>
    </location>
</feature>
<evidence type="ECO:0000256" key="5">
    <source>
        <dbReference type="ARBA" id="ARBA00022692"/>
    </source>
</evidence>
<evidence type="ECO:0000256" key="8">
    <source>
        <dbReference type="SAM" id="Phobius"/>
    </source>
</evidence>
<dbReference type="GO" id="GO:0016763">
    <property type="term" value="F:pentosyltransferase activity"/>
    <property type="evidence" value="ECO:0007669"/>
    <property type="project" value="TreeGrafter"/>
</dbReference>
<feature type="transmembrane region" description="Helical" evidence="8">
    <location>
        <begin position="363"/>
        <end position="384"/>
    </location>
</feature>
<evidence type="ECO:0000256" key="4">
    <source>
        <dbReference type="ARBA" id="ARBA00022679"/>
    </source>
</evidence>
<keyword evidence="3" id="KW-0328">Glycosyltransferase</keyword>
<dbReference type="GO" id="GO:0005886">
    <property type="term" value="C:plasma membrane"/>
    <property type="evidence" value="ECO:0007669"/>
    <property type="project" value="UniProtKB-SubCell"/>
</dbReference>
<feature type="transmembrane region" description="Helical" evidence="8">
    <location>
        <begin position="158"/>
        <end position="191"/>
    </location>
</feature>
<dbReference type="InterPro" id="IPR050297">
    <property type="entry name" value="LipidA_mod_glycosyltrf_83"/>
</dbReference>
<accession>A0A2H1YGB2</accession>
<dbReference type="GO" id="GO:0009103">
    <property type="term" value="P:lipopolysaccharide biosynthetic process"/>
    <property type="evidence" value="ECO:0007669"/>
    <property type="project" value="UniProtKB-ARBA"/>
</dbReference>
<evidence type="ECO:0000256" key="2">
    <source>
        <dbReference type="ARBA" id="ARBA00022475"/>
    </source>
</evidence>
<name>A0A2H1YGB2_9FLAO</name>
<feature type="transmembrane region" description="Helical" evidence="8">
    <location>
        <begin position="80"/>
        <end position="100"/>
    </location>
</feature>
<evidence type="ECO:0000256" key="1">
    <source>
        <dbReference type="ARBA" id="ARBA00004651"/>
    </source>
</evidence>
<keyword evidence="4" id="KW-0808">Transferase</keyword>
<dbReference type="Pfam" id="PF13231">
    <property type="entry name" value="PMT_2"/>
    <property type="match status" value="1"/>
</dbReference>
<dbReference type="PANTHER" id="PTHR33908">
    <property type="entry name" value="MANNOSYLTRANSFERASE YKCB-RELATED"/>
    <property type="match status" value="1"/>
</dbReference>
<sequence>MKHKNVYILLIISLIVFTAGIGSIDIYFLDEAKNAICAREMMQNNNYIIPTYNGVLRSDKPPLHYYFMILSYKIWGVNPFAARFFSAIMGVLTVVCLYLFSKKYVGTKTAFYASLLLVSSLHFNIQMHWSVPDPYFIFLMTLSGLSFYEFYNTGKRKWWFIFYISLGLSFLTKGPVGIVLLSLAVFLFLIIMKDFKWKTIKKINPFLGIPLSLSIAFPWFYAVHKATKGEFTNNFFFKHNFERFTSEMEGHGGVFLLTILFVILGLIPWFFFLLKYKLIKIIIKENSFLLFSFCVSVSIVAFFMISGTKLPNYTVPAYPWIFMLLSAILMKVQNKKPFLIAILVVSIILPIGIIIGIQQDKVIYNLYLLGTSFFIITIGALIAYKLRNTTYKWIHALSASWLLMALVFFYGVFPIIDKENPVEKTISLFEENQNVVGYGVINSAFIFKMKKEIPIFKNIDDLKTYIDNHPKGGMVITRAHKKNEVLFESLGLIEVARERDLFENPTTLILKF</sequence>
<dbReference type="Proteomes" id="UP000234211">
    <property type="component" value="Unassembled WGS sequence"/>
</dbReference>
<feature type="transmembrane region" description="Helical" evidence="8">
    <location>
        <begin position="203"/>
        <end position="221"/>
    </location>
</feature>
<dbReference type="InterPro" id="IPR038731">
    <property type="entry name" value="RgtA/B/C-like"/>
</dbReference>
<dbReference type="EMBL" id="OENF01000012">
    <property type="protein sequence ID" value="SOS74544.1"/>
    <property type="molecule type" value="Genomic_DNA"/>
</dbReference>
<dbReference type="PANTHER" id="PTHR33908:SF3">
    <property type="entry name" value="UNDECAPRENYL PHOSPHATE-ALPHA-4-AMINO-4-DEOXY-L-ARABINOSE ARABINOSYL TRANSFERASE"/>
    <property type="match status" value="1"/>
</dbReference>
<feature type="transmembrane region" description="Helical" evidence="8">
    <location>
        <begin position="106"/>
        <end position="123"/>
    </location>
</feature>
<feature type="transmembrane region" description="Helical" evidence="8">
    <location>
        <begin position="254"/>
        <end position="276"/>
    </location>
</feature>
<feature type="transmembrane region" description="Helical" evidence="8">
    <location>
        <begin position="337"/>
        <end position="357"/>
    </location>
</feature>
<keyword evidence="7 8" id="KW-0472">Membrane</keyword>
<protein>
    <recommendedName>
        <fullName evidence="9">Glycosyltransferase RgtA/B/C/D-like domain-containing protein</fullName>
    </recommendedName>
</protein>
<feature type="transmembrane region" description="Helical" evidence="8">
    <location>
        <begin position="396"/>
        <end position="416"/>
    </location>
</feature>
<dbReference type="RefSeq" id="WP_101917016.1">
    <property type="nucleotide sequence ID" value="NZ_JAJGWU010000004.1"/>
</dbReference>
<dbReference type="GO" id="GO:0010041">
    <property type="term" value="P:response to iron(III) ion"/>
    <property type="evidence" value="ECO:0007669"/>
    <property type="project" value="TreeGrafter"/>
</dbReference>
<organism evidence="10 11">
    <name type="scientific">Tenacibaculum piscium</name>
    <dbReference type="NCBI Taxonomy" id="1458515"/>
    <lineage>
        <taxon>Bacteria</taxon>
        <taxon>Pseudomonadati</taxon>
        <taxon>Bacteroidota</taxon>
        <taxon>Flavobacteriia</taxon>
        <taxon>Flavobacteriales</taxon>
        <taxon>Flavobacteriaceae</taxon>
        <taxon>Tenacibaculum</taxon>
    </lineage>
</organism>
<evidence type="ECO:0000256" key="6">
    <source>
        <dbReference type="ARBA" id="ARBA00022989"/>
    </source>
</evidence>
<gene>
    <name evidence="10" type="ORF">TNO020_20224</name>
</gene>
<evidence type="ECO:0000313" key="10">
    <source>
        <dbReference type="EMBL" id="SOS74544.1"/>
    </source>
</evidence>
<evidence type="ECO:0000313" key="11">
    <source>
        <dbReference type="Proteomes" id="UP000234211"/>
    </source>
</evidence>
<evidence type="ECO:0000256" key="3">
    <source>
        <dbReference type="ARBA" id="ARBA00022676"/>
    </source>
</evidence>
<evidence type="ECO:0000259" key="9">
    <source>
        <dbReference type="Pfam" id="PF13231"/>
    </source>
</evidence>
<keyword evidence="2" id="KW-1003">Cell membrane</keyword>
<reference evidence="11" key="1">
    <citation type="submission" date="2017-11" db="EMBL/GenBank/DDBJ databases">
        <authorList>
            <person name="Duchaud E."/>
        </authorList>
    </citation>
    <scope>NUCLEOTIDE SEQUENCE [LARGE SCALE GENOMIC DNA]</scope>
    <source>
        <strain evidence="11">Tenacibaculum sp. TNO020</strain>
    </source>
</reference>
<keyword evidence="6 8" id="KW-1133">Transmembrane helix</keyword>
<dbReference type="AlphaFoldDB" id="A0A2H1YGB2"/>
<comment type="subcellular location">
    <subcellularLocation>
        <location evidence="1">Cell membrane</location>
        <topology evidence="1">Multi-pass membrane protein</topology>
    </subcellularLocation>
</comment>
<feature type="transmembrane region" description="Helical" evidence="8">
    <location>
        <begin position="288"/>
        <end position="307"/>
    </location>
</feature>
<dbReference type="OrthoDB" id="9792789at2"/>
<keyword evidence="5 8" id="KW-0812">Transmembrane</keyword>
<evidence type="ECO:0000256" key="7">
    <source>
        <dbReference type="ARBA" id="ARBA00023136"/>
    </source>
</evidence>
<feature type="transmembrane region" description="Helical" evidence="8">
    <location>
        <begin position="6"/>
        <end position="29"/>
    </location>
</feature>
<keyword evidence="11" id="KW-1185">Reference proteome</keyword>
<proteinExistence type="predicted"/>